<protein>
    <submittedName>
        <fullName evidence="3">DUF4097 family beta strand repeat protein</fullName>
    </submittedName>
</protein>
<evidence type="ECO:0000256" key="1">
    <source>
        <dbReference type="SAM" id="Coils"/>
    </source>
</evidence>
<reference evidence="3 4" key="1">
    <citation type="submission" date="2019-11" db="EMBL/GenBank/DDBJ databases">
        <title>Maribacter lutea sp. nov., a marine bacterium isolated from intertidal sand.</title>
        <authorList>
            <person name="Liu A."/>
        </authorList>
    </citation>
    <scope>NUCLEOTIDE SEQUENCE [LARGE SCALE GENOMIC DNA]</scope>
    <source>
        <strain evidence="3 4">RZ05</strain>
    </source>
</reference>
<sequence length="475" mass="55126">MKPMQFKSIAMIFLLLTLGIYGQEKQKTINEVFNVNSETVLDINTSNVDIEFETWNKDQIAITATIVLDGATEEEASEYFDQDAIEIVGNSKKVSITTGVENTWFIKHSVGGLEHLNIEIPDFEFEMPEIPEVPEMPEMHLDLSDMPMPPVPEVEFDYEAYEKEGEKYLEKWQKKFEKGFDKEYEKKMEAWGAKMEARQAAMAKRREAMMEKRAEAHEKRMEVREEAMEKRAEQMEERAKEMEERRERIIEKRELHANEPHIFYYSTDRGNKRFKVKKTIKIKMPKGTKINMNVRHGAVKLAENTKNINARLSYSTLWATTIDGEETTITTSYSPVQVERWNCGLLQTSYSEKVDLNEVLNLRLSTTSSDVKIHRLLESAIIDNKMGPIMIDWVSNDFKDIDISLQNGELRCNLPKTDFVIAAKSTRSKLTYPQNLKLNTRKENNTVFYEGYQKKGNSARSIKINSKYSDVVLKE</sequence>
<dbReference type="AlphaFoldDB" id="A0A6I2MNM2"/>
<dbReference type="EMBL" id="WKJH01000006">
    <property type="protein sequence ID" value="MRX64422.1"/>
    <property type="molecule type" value="Genomic_DNA"/>
</dbReference>
<evidence type="ECO:0000259" key="2">
    <source>
        <dbReference type="Pfam" id="PF13349"/>
    </source>
</evidence>
<keyword evidence="4" id="KW-1185">Reference proteome</keyword>
<dbReference type="InterPro" id="IPR025164">
    <property type="entry name" value="Toastrack_DUF4097"/>
</dbReference>
<feature type="coiled-coil region" evidence="1">
    <location>
        <begin position="200"/>
        <end position="259"/>
    </location>
</feature>
<dbReference type="Pfam" id="PF13349">
    <property type="entry name" value="DUF4097"/>
    <property type="match status" value="1"/>
</dbReference>
<dbReference type="RefSeq" id="WP_154366282.1">
    <property type="nucleotide sequence ID" value="NZ_WKJH01000006.1"/>
</dbReference>
<keyword evidence="1" id="KW-0175">Coiled coil</keyword>
<comment type="caution">
    <text evidence="3">The sequence shown here is derived from an EMBL/GenBank/DDBJ whole genome shotgun (WGS) entry which is preliminary data.</text>
</comment>
<dbReference type="OrthoDB" id="1420424at2"/>
<organism evidence="3 4">
    <name type="scientific">Maribacter luteus</name>
    <dbReference type="NCBI Taxonomy" id="2594478"/>
    <lineage>
        <taxon>Bacteria</taxon>
        <taxon>Pseudomonadati</taxon>
        <taxon>Bacteroidota</taxon>
        <taxon>Flavobacteriia</taxon>
        <taxon>Flavobacteriales</taxon>
        <taxon>Flavobacteriaceae</taxon>
        <taxon>Maribacter</taxon>
    </lineage>
</organism>
<feature type="domain" description="DUF4097" evidence="2">
    <location>
        <begin position="272"/>
        <end position="471"/>
    </location>
</feature>
<accession>A0A6I2MNM2</accession>
<gene>
    <name evidence="3" type="ORF">GJ691_09590</name>
</gene>
<evidence type="ECO:0000313" key="3">
    <source>
        <dbReference type="EMBL" id="MRX64422.1"/>
    </source>
</evidence>
<dbReference type="Proteomes" id="UP000443153">
    <property type="component" value="Unassembled WGS sequence"/>
</dbReference>
<evidence type="ECO:0000313" key="4">
    <source>
        <dbReference type="Proteomes" id="UP000443153"/>
    </source>
</evidence>
<proteinExistence type="predicted"/>
<name>A0A6I2MNM2_9FLAO</name>